<sequence>MAQYFWQETANDRVRIGLTEGAQEAFGKIKFAKLPAVGETVTVGNAFLSVEAEKAVLDLDAPLSGQVVAVNEAANATPALLDDPERKNNWIAEIKA</sequence>
<dbReference type="PANTHER" id="PTHR11715">
    <property type="entry name" value="GLYCINE CLEAVAGE SYSTEM H PROTEIN"/>
    <property type="match status" value="1"/>
</dbReference>
<dbReference type="RefSeq" id="WP_125697375.1">
    <property type="nucleotide sequence ID" value="NZ_JBHTOG010000036.1"/>
</dbReference>
<keyword evidence="5" id="KW-1185">Reference proteome</keyword>
<proteinExistence type="inferred from homology"/>
<dbReference type="InterPro" id="IPR011053">
    <property type="entry name" value="Single_hybrid_motif"/>
</dbReference>
<dbReference type="InterPro" id="IPR000089">
    <property type="entry name" value="Biotin_lipoyl"/>
</dbReference>
<dbReference type="InterPro" id="IPR003016">
    <property type="entry name" value="2-oxoA_DH_lipoyl-BS"/>
</dbReference>
<evidence type="ECO:0000259" key="3">
    <source>
        <dbReference type="PROSITE" id="PS50968"/>
    </source>
</evidence>
<dbReference type="Proteomes" id="UP001597192">
    <property type="component" value="Unassembled WGS sequence"/>
</dbReference>
<accession>A0ABW4CN94</accession>
<comment type="caution">
    <text evidence="4">The sequence shown here is derived from an EMBL/GenBank/DDBJ whole genome shotgun (WGS) entry which is preliminary data.</text>
</comment>
<feature type="domain" description="Lipoyl-binding" evidence="3">
    <location>
        <begin position="13"/>
        <end position="95"/>
    </location>
</feature>
<dbReference type="Gene3D" id="2.40.50.100">
    <property type="match status" value="1"/>
</dbReference>
<gene>
    <name evidence="4" type="ORF">ACFQ47_06875</name>
</gene>
<organism evidence="4 5">
    <name type="scientific">Lacticaseibacillus yichunensis</name>
    <dbReference type="NCBI Taxonomy" id="2486015"/>
    <lineage>
        <taxon>Bacteria</taxon>
        <taxon>Bacillati</taxon>
        <taxon>Bacillota</taxon>
        <taxon>Bacilli</taxon>
        <taxon>Lactobacillales</taxon>
        <taxon>Lactobacillaceae</taxon>
        <taxon>Lacticaseibacillus</taxon>
    </lineage>
</organism>
<dbReference type="Pfam" id="PF01597">
    <property type="entry name" value="GCV_H"/>
    <property type="match status" value="1"/>
</dbReference>
<name>A0ABW4CN94_9LACO</name>
<evidence type="ECO:0000256" key="1">
    <source>
        <dbReference type="ARBA" id="ARBA00009249"/>
    </source>
</evidence>
<dbReference type="PROSITE" id="PS00189">
    <property type="entry name" value="LIPOYL"/>
    <property type="match status" value="1"/>
</dbReference>
<protein>
    <submittedName>
        <fullName evidence="4">Glycine cleavage system protein H</fullName>
    </submittedName>
</protein>
<evidence type="ECO:0000313" key="5">
    <source>
        <dbReference type="Proteomes" id="UP001597192"/>
    </source>
</evidence>
<reference evidence="5" key="1">
    <citation type="journal article" date="2019" name="Int. J. Syst. Evol. Microbiol.">
        <title>The Global Catalogue of Microorganisms (GCM) 10K type strain sequencing project: providing services to taxonomists for standard genome sequencing and annotation.</title>
        <authorList>
            <consortium name="The Broad Institute Genomics Platform"/>
            <consortium name="The Broad Institute Genome Sequencing Center for Infectious Disease"/>
            <person name="Wu L."/>
            <person name="Ma J."/>
        </authorList>
    </citation>
    <scope>NUCLEOTIDE SEQUENCE [LARGE SCALE GENOMIC DNA]</scope>
    <source>
        <strain evidence="5">CCM 8947</strain>
    </source>
</reference>
<dbReference type="InterPro" id="IPR033753">
    <property type="entry name" value="GCV_H/Fam206"/>
</dbReference>
<comment type="similarity">
    <text evidence="1">Belongs to the GcvH family.</text>
</comment>
<dbReference type="PROSITE" id="PS50968">
    <property type="entry name" value="BIOTINYL_LIPOYL"/>
    <property type="match status" value="1"/>
</dbReference>
<dbReference type="SUPFAM" id="SSF51230">
    <property type="entry name" value="Single hybrid motif"/>
    <property type="match status" value="1"/>
</dbReference>
<evidence type="ECO:0000313" key="4">
    <source>
        <dbReference type="EMBL" id="MFD1432404.1"/>
    </source>
</evidence>
<dbReference type="CDD" id="cd06848">
    <property type="entry name" value="GCS_H"/>
    <property type="match status" value="1"/>
</dbReference>
<dbReference type="EMBL" id="JBHTOG010000036">
    <property type="protein sequence ID" value="MFD1432404.1"/>
    <property type="molecule type" value="Genomic_DNA"/>
</dbReference>
<dbReference type="PANTHER" id="PTHR11715:SF3">
    <property type="entry name" value="GLYCINE CLEAVAGE SYSTEM H PROTEIN-RELATED"/>
    <property type="match status" value="1"/>
</dbReference>
<dbReference type="InterPro" id="IPR002930">
    <property type="entry name" value="GCV_H"/>
</dbReference>
<keyword evidence="2" id="KW-0450">Lipoyl</keyword>
<evidence type="ECO:0000256" key="2">
    <source>
        <dbReference type="ARBA" id="ARBA00022823"/>
    </source>
</evidence>